<dbReference type="Proteomes" id="UP000298681">
    <property type="component" value="Unassembled WGS sequence"/>
</dbReference>
<dbReference type="InterPro" id="IPR018720">
    <property type="entry name" value="DUF2249"/>
</dbReference>
<proteinExistence type="predicted"/>
<organism evidence="2 3">
    <name type="scientific">Luteimonas yindakuii</name>
    <dbReference type="NCBI Taxonomy" id="2565782"/>
    <lineage>
        <taxon>Bacteria</taxon>
        <taxon>Pseudomonadati</taxon>
        <taxon>Pseudomonadota</taxon>
        <taxon>Gammaproteobacteria</taxon>
        <taxon>Lysobacterales</taxon>
        <taxon>Lysobacteraceae</taxon>
        <taxon>Luteimonas</taxon>
    </lineage>
</organism>
<gene>
    <name evidence="2" type="ORF">E4582_08185</name>
</gene>
<keyword evidence="3" id="KW-1185">Reference proteome</keyword>
<reference evidence="2 3" key="1">
    <citation type="submission" date="2019-01" db="EMBL/GenBank/DDBJ databases">
        <authorList>
            <person name="Zhang S."/>
        </authorList>
    </citation>
    <scope>NUCLEOTIDE SEQUENCE [LARGE SCALE GENOMIC DNA]</scope>
    <source>
        <strain evidence="2 3">1626</strain>
    </source>
</reference>
<name>A0A4Z1RJ36_9GAMM</name>
<dbReference type="AlphaFoldDB" id="A0A4Z1RJ36"/>
<sequence length="99" mass="10924">MNAISELDLQLPPFDARGVGRRFRHDALFGALDTLQPGEGMRFINDHDPLPLLAQLRERYGEQLAVDYVQRQPGEVVIDFTVLRAAVHGEGSECCGGCS</sequence>
<comment type="caution">
    <text evidence="2">The sequence shown here is derived from an EMBL/GenBank/DDBJ whole genome shotgun (WGS) entry which is preliminary data.</text>
</comment>
<dbReference type="RefSeq" id="WP_134674094.1">
    <property type="nucleotide sequence ID" value="NZ_SPUH01000001.1"/>
</dbReference>
<feature type="domain" description="DUF2249" evidence="1">
    <location>
        <begin position="14"/>
        <end position="81"/>
    </location>
</feature>
<evidence type="ECO:0000313" key="3">
    <source>
        <dbReference type="Proteomes" id="UP000298681"/>
    </source>
</evidence>
<evidence type="ECO:0000259" key="1">
    <source>
        <dbReference type="Pfam" id="PF10006"/>
    </source>
</evidence>
<accession>A0A4Z1RJ36</accession>
<evidence type="ECO:0000313" key="2">
    <source>
        <dbReference type="EMBL" id="TKS54737.1"/>
    </source>
</evidence>
<dbReference type="EMBL" id="SPUH01000001">
    <property type="protein sequence ID" value="TKS54737.1"/>
    <property type="molecule type" value="Genomic_DNA"/>
</dbReference>
<protein>
    <submittedName>
        <fullName evidence="2">DUF2249 domain-containing protein</fullName>
    </submittedName>
</protein>
<dbReference type="Pfam" id="PF10006">
    <property type="entry name" value="DUF2249"/>
    <property type="match status" value="1"/>
</dbReference>